<proteinExistence type="predicted"/>
<dbReference type="InterPro" id="IPR015791">
    <property type="entry name" value="Antimic/Inh_G_crystallin-like"/>
</dbReference>
<comment type="caution">
    <text evidence="2">The sequence shown here is derived from an EMBL/GenBank/DDBJ whole genome shotgun (WGS) entry which is preliminary data.</text>
</comment>
<protein>
    <submittedName>
        <fullName evidence="2">Uncharacterized protein</fullName>
    </submittedName>
</protein>
<feature type="signal peptide" evidence="1">
    <location>
        <begin position="1"/>
        <end position="28"/>
    </location>
</feature>
<name>A0ABX0DG21_9MICC</name>
<dbReference type="Gene3D" id="2.60.20.30">
    <property type="match status" value="1"/>
</dbReference>
<gene>
    <name evidence="2" type="ORF">G6N77_19185</name>
</gene>
<evidence type="ECO:0000256" key="1">
    <source>
        <dbReference type="SAM" id="SignalP"/>
    </source>
</evidence>
<dbReference type="Proteomes" id="UP000479226">
    <property type="component" value="Unassembled WGS sequence"/>
</dbReference>
<keyword evidence="1" id="KW-0732">Signal</keyword>
<sequence length="188" mass="19897">MKTITRTLLGMVTAGLLCFVLAVPGAQANDSVVPDGSALLESATSPVEMGWIDPASLNIVGFEGPATSSAASPAELAKFQTALPQLPATQRSGIQPLTTQPNCAGRIDFYRWVLENGTTYCFANAGELYASPGVWGVRYLCPGNNVGRTLYQDGVGVNMWSLWRGPMANYNTCYDFGGPVAGKGLQIQ</sequence>
<keyword evidence="3" id="KW-1185">Reference proteome</keyword>
<feature type="chain" id="PRO_5045735306" evidence="1">
    <location>
        <begin position="29"/>
        <end position="188"/>
    </location>
</feature>
<reference evidence="2 3" key="1">
    <citation type="submission" date="2020-02" db="EMBL/GenBank/DDBJ databases">
        <title>Genome sequence of the type strain DSM 27180 of Arthrobacter silviterrae.</title>
        <authorList>
            <person name="Gao J."/>
            <person name="Sun J."/>
        </authorList>
    </citation>
    <scope>NUCLEOTIDE SEQUENCE [LARGE SCALE GENOMIC DNA]</scope>
    <source>
        <strain evidence="2 3">DSM 27180</strain>
    </source>
</reference>
<dbReference type="EMBL" id="JAAKZI010000061">
    <property type="protein sequence ID" value="NGN85568.1"/>
    <property type="molecule type" value="Genomic_DNA"/>
</dbReference>
<evidence type="ECO:0000313" key="3">
    <source>
        <dbReference type="Proteomes" id="UP000479226"/>
    </source>
</evidence>
<accession>A0ABX0DG21</accession>
<dbReference type="RefSeq" id="WP_165183775.1">
    <property type="nucleotide sequence ID" value="NZ_JAAKZI010000061.1"/>
</dbReference>
<evidence type="ECO:0000313" key="2">
    <source>
        <dbReference type="EMBL" id="NGN85568.1"/>
    </source>
</evidence>
<organism evidence="2 3">
    <name type="scientific">Arthrobacter silviterrae</name>
    <dbReference type="NCBI Taxonomy" id="2026658"/>
    <lineage>
        <taxon>Bacteria</taxon>
        <taxon>Bacillati</taxon>
        <taxon>Actinomycetota</taxon>
        <taxon>Actinomycetes</taxon>
        <taxon>Micrococcales</taxon>
        <taxon>Micrococcaceae</taxon>
        <taxon>Arthrobacter</taxon>
    </lineage>
</organism>